<keyword evidence="9 10" id="KW-0472">Membrane</keyword>
<comment type="function">
    <text evidence="10">Serine protease involved in intramembrane proteolysis.</text>
</comment>
<evidence type="ECO:0000256" key="5">
    <source>
        <dbReference type="ARBA" id="ARBA00022692"/>
    </source>
</evidence>
<feature type="transmembrane region" description="Helical" evidence="10">
    <location>
        <begin position="331"/>
        <end position="349"/>
    </location>
</feature>
<dbReference type="InterPro" id="IPR022764">
    <property type="entry name" value="Peptidase_S54_rhomboid_dom"/>
</dbReference>
<proteinExistence type="inferred from homology"/>
<feature type="compositionally biased region" description="Polar residues" evidence="11">
    <location>
        <begin position="141"/>
        <end position="156"/>
    </location>
</feature>
<evidence type="ECO:0000256" key="2">
    <source>
        <dbReference type="ARBA" id="ARBA00004141"/>
    </source>
</evidence>
<keyword evidence="4 10" id="KW-0645">Protease</keyword>
<dbReference type="PANTHER" id="PTHR22936:SF69">
    <property type="entry name" value="RHOMBOID-LIKE PROTEIN"/>
    <property type="match status" value="1"/>
</dbReference>
<feature type="transmembrane region" description="Helical" evidence="10">
    <location>
        <begin position="427"/>
        <end position="446"/>
    </location>
</feature>
<evidence type="ECO:0000256" key="1">
    <source>
        <dbReference type="ARBA" id="ARBA00000156"/>
    </source>
</evidence>
<gene>
    <name evidence="13" type="ORF">O181_056707</name>
</gene>
<dbReference type="EMBL" id="AVOT02025614">
    <property type="protein sequence ID" value="MBW0516992.1"/>
    <property type="molecule type" value="Genomic_DNA"/>
</dbReference>
<dbReference type="InterPro" id="IPR002610">
    <property type="entry name" value="Peptidase_S54_rhomboid-like"/>
</dbReference>
<feature type="transmembrane region" description="Helical" evidence="10">
    <location>
        <begin position="477"/>
        <end position="498"/>
    </location>
</feature>
<evidence type="ECO:0000256" key="9">
    <source>
        <dbReference type="ARBA" id="ARBA00023136"/>
    </source>
</evidence>
<reference evidence="13" key="1">
    <citation type="submission" date="2021-03" db="EMBL/GenBank/DDBJ databases">
        <title>Draft genome sequence of rust myrtle Austropuccinia psidii MF-1, a brazilian biotype.</title>
        <authorList>
            <person name="Quecine M.C."/>
            <person name="Pachon D.M.R."/>
            <person name="Bonatelli M.L."/>
            <person name="Correr F.H."/>
            <person name="Franceschini L.M."/>
            <person name="Leite T.F."/>
            <person name="Margarido G.R.A."/>
            <person name="Almeida C.A."/>
            <person name="Ferrarezi J.A."/>
            <person name="Labate C.A."/>
        </authorList>
    </citation>
    <scope>NUCLEOTIDE SEQUENCE</scope>
    <source>
        <strain evidence="13">MF-1</strain>
    </source>
</reference>
<evidence type="ECO:0000256" key="4">
    <source>
        <dbReference type="ARBA" id="ARBA00022670"/>
    </source>
</evidence>
<feature type="region of interest" description="Disordered" evidence="11">
    <location>
        <begin position="1"/>
        <end position="52"/>
    </location>
</feature>
<evidence type="ECO:0000256" key="7">
    <source>
        <dbReference type="ARBA" id="ARBA00022825"/>
    </source>
</evidence>
<dbReference type="Pfam" id="PF01694">
    <property type="entry name" value="Rhomboid"/>
    <property type="match status" value="1"/>
</dbReference>
<feature type="domain" description="Peptidase S54 rhomboid" evidence="12">
    <location>
        <begin position="329"/>
        <end position="467"/>
    </location>
</feature>
<evidence type="ECO:0000256" key="6">
    <source>
        <dbReference type="ARBA" id="ARBA00022801"/>
    </source>
</evidence>
<dbReference type="GO" id="GO:0004252">
    <property type="term" value="F:serine-type endopeptidase activity"/>
    <property type="evidence" value="ECO:0007669"/>
    <property type="project" value="InterPro"/>
</dbReference>
<protein>
    <recommendedName>
        <fullName evidence="10">Rhomboid-type serine protease</fullName>
        <ecNumber evidence="10">3.4.21.105</ecNumber>
    </recommendedName>
</protein>
<feature type="transmembrane region" description="Helical" evidence="10">
    <location>
        <begin position="230"/>
        <end position="248"/>
    </location>
</feature>
<accession>A0A9Q3EG97</accession>
<evidence type="ECO:0000313" key="13">
    <source>
        <dbReference type="EMBL" id="MBW0516992.1"/>
    </source>
</evidence>
<feature type="transmembrane region" description="Helical" evidence="10">
    <location>
        <begin position="396"/>
        <end position="415"/>
    </location>
</feature>
<comment type="caution">
    <text evidence="13">The sequence shown here is derived from an EMBL/GenBank/DDBJ whole genome shotgun (WGS) entry which is preliminary data.</text>
</comment>
<organism evidence="13 14">
    <name type="scientific">Austropuccinia psidii MF-1</name>
    <dbReference type="NCBI Taxonomy" id="1389203"/>
    <lineage>
        <taxon>Eukaryota</taxon>
        <taxon>Fungi</taxon>
        <taxon>Dikarya</taxon>
        <taxon>Basidiomycota</taxon>
        <taxon>Pucciniomycotina</taxon>
        <taxon>Pucciniomycetes</taxon>
        <taxon>Pucciniales</taxon>
        <taxon>Sphaerophragmiaceae</taxon>
        <taxon>Austropuccinia</taxon>
    </lineage>
</organism>
<dbReference type="Proteomes" id="UP000765509">
    <property type="component" value="Unassembled WGS sequence"/>
</dbReference>
<evidence type="ECO:0000259" key="12">
    <source>
        <dbReference type="Pfam" id="PF01694"/>
    </source>
</evidence>
<name>A0A9Q3EG97_9BASI</name>
<feature type="transmembrane region" description="Helical" evidence="10">
    <location>
        <begin position="370"/>
        <end position="390"/>
    </location>
</feature>
<evidence type="ECO:0000256" key="10">
    <source>
        <dbReference type="RuleBase" id="RU362115"/>
    </source>
</evidence>
<dbReference type="Gene3D" id="1.20.1540.10">
    <property type="entry name" value="Rhomboid-like"/>
    <property type="match status" value="1"/>
</dbReference>
<feature type="compositionally biased region" description="Polar residues" evidence="11">
    <location>
        <begin position="1"/>
        <end position="26"/>
    </location>
</feature>
<comment type="similarity">
    <text evidence="3 10">Belongs to the peptidase S54 family.</text>
</comment>
<feature type="region of interest" description="Disordered" evidence="11">
    <location>
        <begin position="85"/>
        <end position="156"/>
    </location>
</feature>
<evidence type="ECO:0000313" key="14">
    <source>
        <dbReference type="Proteomes" id="UP000765509"/>
    </source>
</evidence>
<dbReference type="PANTHER" id="PTHR22936">
    <property type="entry name" value="RHOMBOID-RELATED"/>
    <property type="match status" value="1"/>
</dbReference>
<keyword evidence="8 10" id="KW-1133">Transmembrane helix</keyword>
<dbReference type="AlphaFoldDB" id="A0A9Q3EG97"/>
<keyword evidence="14" id="KW-1185">Reference proteome</keyword>
<feature type="transmembrane region" description="Helical" evidence="10">
    <location>
        <begin position="452"/>
        <end position="470"/>
    </location>
</feature>
<comment type="subcellular location">
    <subcellularLocation>
        <location evidence="2 10">Membrane</location>
        <topology evidence="2 10">Multi-pass membrane protein</topology>
    </subcellularLocation>
</comment>
<feature type="compositionally biased region" description="Low complexity" evidence="11">
    <location>
        <begin position="27"/>
        <end position="43"/>
    </location>
</feature>
<keyword evidence="5 10" id="KW-0812">Transmembrane</keyword>
<evidence type="ECO:0000256" key="11">
    <source>
        <dbReference type="SAM" id="MobiDB-lite"/>
    </source>
</evidence>
<evidence type="ECO:0000256" key="8">
    <source>
        <dbReference type="ARBA" id="ARBA00022989"/>
    </source>
</evidence>
<sequence>MNQPSQLKIPTDSPPSFTSGRHSPSSNDRNQNQLTNNNPFLNNERPLSSNSSIYSHYQTNQSVESLDSSDQPTLTNSSTFIPLNILSNKPPYQPVNHSDQPDFLKQSKTNLNSDLNHHLDHPNPVHGDLGGDLGSSGTDTNSNQSDQRNNQPRFMSTYSPVKNSFHQTNPKYPPSTPSITNTANALIQHPNQLNPIKRPPVWKRIIWDTTPIDQKILNHQNGIGIQDRAYVSWVLSFGMLIALIMELITNARYQGTPISTKPTFNFLIGPSTEILINVGARFTPCIKYVPNVSNISFPCLNTTTNDDSCTQPLEQICGFGGFRQPGQPDQTFRFILPLFLHAGLIHYILNIAVQLTSSALIERQMGSLRFLLLYIPSGVFGFVLGGNFSLIGQPSVGASGAIFSTYAAILVDLVAHWSIEYRPARKLGFLLFEVIGGLALGLIPGIDNFSHIGGFSMGLLLAILLFPVLHQTMAHRWTFYTVRTICLVGAILMFILLYKNFFLEDPAASCNWCRYLSCWPTASNNRCKGTGLRITETTTPTPNNTNRPLNNSTSSSTLMSIPLIFRLLMGRIKIRGFKT</sequence>
<keyword evidence="6 10" id="KW-0378">Hydrolase</keyword>
<dbReference type="SUPFAM" id="SSF144091">
    <property type="entry name" value="Rhomboid-like"/>
    <property type="match status" value="1"/>
</dbReference>
<dbReference type="OrthoDB" id="2146116at2759"/>
<dbReference type="EC" id="3.4.21.105" evidence="10"/>
<evidence type="ECO:0000256" key="3">
    <source>
        <dbReference type="ARBA" id="ARBA00009045"/>
    </source>
</evidence>
<dbReference type="GO" id="GO:0016020">
    <property type="term" value="C:membrane"/>
    <property type="evidence" value="ECO:0007669"/>
    <property type="project" value="UniProtKB-SubCell"/>
</dbReference>
<comment type="catalytic activity">
    <reaction evidence="1 10">
        <text>Cleaves type-1 transmembrane domains using a catalytic dyad composed of serine and histidine that are contributed by different transmembrane domains.</text>
        <dbReference type="EC" id="3.4.21.105"/>
    </reaction>
</comment>
<dbReference type="GO" id="GO:0006508">
    <property type="term" value="P:proteolysis"/>
    <property type="evidence" value="ECO:0007669"/>
    <property type="project" value="UniProtKB-KW"/>
</dbReference>
<keyword evidence="7 10" id="KW-0720">Serine protease</keyword>
<dbReference type="InterPro" id="IPR035952">
    <property type="entry name" value="Rhomboid-like_sf"/>
</dbReference>